<gene>
    <name evidence="2" type="ORF">E4582_05720</name>
</gene>
<evidence type="ECO:0008006" key="4">
    <source>
        <dbReference type="Google" id="ProtNLM"/>
    </source>
</evidence>
<protein>
    <recommendedName>
        <fullName evidence="4">DUF2007 domain-containing protein</fullName>
    </recommendedName>
</protein>
<proteinExistence type="predicted"/>
<name>A0A4Z1RL15_9GAMM</name>
<reference evidence="2 3" key="1">
    <citation type="submission" date="2019-01" db="EMBL/GenBank/DDBJ databases">
        <authorList>
            <person name="Zhang S."/>
        </authorList>
    </citation>
    <scope>NUCLEOTIDE SEQUENCE [LARGE SCALE GENOMIC DNA]</scope>
    <source>
        <strain evidence="2 3">1626</strain>
    </source>
</reference>
<organism evidence="2 3">
    <name type="scientific">Luteimonas yindakuii</name>
    <dbReference type="NCBI Taxonomy" id="2565782"/>
    <lineage>
        <taxon>Bacteria</taxon>
        <taxon>Pseudomonadati</taxon>
        <taxon>Pseudomonadota</taxon>
        <taxon>Gammaproteobacteria</taxon>
        <taxon>Lysobacterales</taxon>
        <taxon>Lysobacteraceae</taxon>
        <taxon>Luteimonas</taxon>
    </lineage>
</organism>
<dbReference type="RefSeq" id="WP_134673690.1">
    <property type="nucleotide sequence ID" value="NZ_SPUH01000001.1"/>
</dbReference>
<accession>A0A4Z1RL15</accession>
<comment type="caution">
    <text evidence="2">The sequence shown here is derived from an EMBL/GenBank/DDBJ whole genome shotgun (WGS) entry which is preliminary data.</text>
</comment>
<keyword evidence="1" id="KW-0472">Membrane</keyword>
<keyword evidence="3" id="KW-1185">Reference proteome</keyword>
<evidence type="ECO:0000256" key="1">
    <source>
        <dbReference type="SAM" id="Phobius"/>
    </source>
</evidence>
<dbReference type="AlphaFoldDB" id="A0A4Z1RL15"/>
<evidence type="ECO:0000313" key="3">
    <source>
        <dbReference type="Proteomes" id="UP000298681"/>
    </source>
</evidence>
<keyword evidence="1" id="KW-0812">Transmembrane</keyword>
<feature type="transmembrane region" description="Helical" evidence="1">
    <location>
        <begin position="115"/>
        <end position="133"/>
    </location>
</feature>
<sequence>MREVFSSPRLENVEKVARWLEEQDIPVRITNGRSYHGNRRRHFSYRGTGNGPQAAVWVIHSEDQPRARALMREAGLSGPTTRPVVQSPVGTTEALPQVPADPVLPPSVLQRINRFRRVLLIVIAVIAAMAIWAV</sequence>
<keyword evidence="1" id="KW-1133">Transmembrane helix</keyword>
<dbReference type="EMBL" id="SPUH01000001">
    <property type="protein sequence ID" value="TKS54311.1"/>
    <property type="molecule type" value="Genomic_DNA"/>
</dbReference>
<evidence type="ECO:0000313" key="2">
    <source>
        <dbReference type="EMBL" id="TKS54311.1"/>
    </source>
</evidence>
<dbReference type="Proteomes" id="UP000298681">
    <property type="component" value="Unassembled WGS sequence"/>
</dbReference>